<keyword evidence="2" id="KW-1185">Reference proteome</keyword>
<dbReference type="EMBL" id="CP013979">
    <property type="protein sequence ID" value="ANJ26826.1"/>
    <property type="molecule type" value="Genomic_DNA"/>
</dbReference>
<name>A0A191WEY9_9MICO</name>
<reference evidence="2" key="2">
    <citation type="submission" date="2016-01" db="EMBL/GenBank/DDBJ databases">
        <title>Complete genome sequence of Agromyces aureus AR33T and comparison with related organisms.</title>
        <authorList>
            <person name="Corretto E."/>
            <person name="Antonielli L."/>
            <person name="Sessitsch A."/>
            <person name="Brader G."/>
        </authorList>
    </citation>
    <scope>NUCLEOTIDE SEQUENCE [LARGE SCALE GENOMIC DNA]</scope>
    <source>
        <strain evidence="2">AR33</strain>
    </source>
</reference>
<dbReference type="Proteomes" id="UP000078437">
    <property type="component" value="Chromosome"/>
</dbReference>
<dbReference type="STRING" id="453304.ATC03_08940"/>
<sequence>MWSTDAALWEALRTHQKDALTVGAAFYMGAVTAPDLKVVQSGSVDVRGDSDVQSTSTVTVIGTGGSLVPKAKDAPLATYGQELSLRRSVVVGSTRLDIPLGRFRITDVTGSNERLRSGVVMDWSVQLRLQDRFEQIRADDFLAADGPRAGGTVYSELRRLSPIPVQTNTALADASVPLSTVYDTRIGAIRTLCSILGATPALTRDGVLMPRKTDRWLTDTTPDFTIDGVVDWQDSMSNDFYNQVQVRSTVNNDLVAYSSITDMSNPLAVGRAGGRTYKTAAPIYDTQAAVNAAAVTYRDRLANRRSRTVDVVCTTEALLLDVGDFGLVKDTLTGRQVLGEVTSIRYPLNPAEPIPLTLTVSEER</sequence>
<dbReference type="OrthoDB" id="5104400at2"/>
<evidence type="ECO:0000313" key="1">
    <source>
        <dbReference type="EMBL" id="ANJ26826.1"/>
    </source>
</evidence>
<dbReference type="AlphaFoldDB" id="A0A191WEY9"/>
<proteinExistence type="predicted"/>
<organism evidence="1 2">
    <name type="scientific">Agromyces aureus</name>
    <dbReference type="NCBI Taxonomy" id="453304"/>
    <lineage>
        <taxon>Bacteria</taxon>
        <taxon>Bacillati</taxon>
        <taxon>Actinomycetota</taxon>
        <taxon>Actinomycetes</taxon>
        <taxon>Micrococcales</taxon>
        <taxon>Microbacteriaceae</taxon>
        <taxon>Agromyces</taxon>
    </lineage>
</organism>
<dbReference type="RefSeq" id="WP_067875820.1">
    <property type="nucleotide sequence ID" value="NZ_CP013979.1"/>
</dbReference>
<protein>
    <submittedName>
        <fullName evidence="1">Uncharacterized protein</fullName>
    </submittedName>
</protein>
<gene>
    <name evidence="1" type="ORF">ATC03_08940</name>
</gene>
<accession>A0A191WEY9</accession>
<reference evidence="1 2" key="1">
    <citation type="journal article" date="2016" name="Int. J. Syst. Evol. Microbiol.">
        <title>Agromyces aureus sp. nov., isolated from the rhizosphere of Salix caprea L. grown in a heavy-metal-contaminated soil.</title>
        <authorList>
            <person name="Corretto E."/>
            <person name="Antonielli L."/>
            <person name="Sessitsch A."/>
            <person name="Compant S."/>
            <person name="Gorfer M."/>
            <person name="Kuffner M."/>
            <person name="Brader G."/>
        </authorList>
    </citation>
    <scope>NUCLEOTIDE SEQUENCE [LARGE SCALE GENOMIC DNA]</scope>
    <source>
        <strain evidence="1 2">AR33</strain>
    </source>
</reference>
<evidence type="ECO:0000313" key="2">
    <source>
        <dbReference type="Proteomes" id="UP000078437"/>
    </source>
</evidence>
<dbReference type="KEGG" id="agy:ATC03_08940"/>